<sequence length="1095" mass="125966">MDTIFDKLKWMNPNPILVNINFLNCPHSEEPKATKLDTSMTLEKIREVLSQCENGESIMKFDMYFCNSGGSNVIRRSEETTICLSEILGNNDNLWIKRSEKLEEVMPRLIKEKKLDCGIRWTENAPEQSDNIAFKFNRYEFGTHYPEYRCSFEKSDKRLCKNGIEWELDLNMSWLPFAGSISAYFAQKGSNGVEHKSSRILERYSRKRLLMKRKQIEPSDEFRNEVEQALNLGSQKEMRDALNKVCEKYGHFWAPTIQLGGLIIKNEEEHKETNVKSTGGTIGIDTTSGTAPMEINGGINRNNETLNQNLSSNSDKNITVVGGNEPTYKREEDTEQWLETLEDCFTWKIVDYEDVVPIFEIFEGTTRNSIIEAFGPRICYYGINVLKLSKKTLYRPLIIDTDIWKGINQHQIFADVMCDDKGDAIFAVNIEEMAFGPPYIYISKVREANFNNIFGKSYTLKIAYIITGYPQSFISQTIDELPVEVDVVEGEKRDDKFVASLPRILNIQGNQSIVLITCYVTRQTMRSTGAGNYMIFAMHLHKDDTTITEVCISGQLESPNGNMAGRSKEAKMNIDLVDAKVGEVVTRFPPEASGYLHIGHAKAAMLNQHIAKEYKGKLIVRFDDTNPSKEKQEFEDSIKEDLALLEIYPDQWTYTSDHFQELYEYAVKLIEKGLAYVDETDVETMRYQRMRGIPSANRDRSIEENLRLFKEMTDATEFGQTCCLRAKIDMKNPNKALRDPVLYRCNLLHHNRTGDKWKVYPTYDFACPIVDSVEGVTHAMRTNEYRDRNPQYEWILNSLELRKVHIRDFSRMNFVYTLLSKRKLQWFVDEGLVTGWDDPRFPTVRGIRRRGLTVEALRQYVFTQGATQNDVTLEWDKLWALNKKVIDPIAPRHTSILTETIVRAKITGGPAESYIKDMPKHKKNPDVGTKKTAYSSEIFIEQGDAKTFGLEEEITLMDWGNAIVKSITKSEDNPEIVSTIELQLHLEGDFRKTKKKITWLADTEHVAKVKLVDYDYLINKKKLAENDDVKDFLTAKTEFLDEAITDGNVRDLKKGDIIQFERRGYYIFDSDASSDDIRFIRIPDGKASNVASKAK</sequence>
<accession>A0A9N9GSH5</accession>
<evidence type="ECO:0000256" key="1">
    <source>
        <dbReference type="ARBA" id="ARBA00004496"/>
    </source>
</evidence>
<dbReference type="GO" id="GO:0017102">
    <property type="term" value="C:methionyl glutamyl tRNA synthetase complex"/>
    <property type="evidence" value="ECO:0007669"/>
    <property type="project" value="UniProtKB-ARBA"/>
</dbReference>
<reference evidence="18" key="1">
    <citation type="submission" date="2021-06" db="EMBL/GenBank/DDBJ databases">
        <authorList>
            <person name="Kallberg Y."/>
            <person name="Tangrot J."/>
            <person name="Rosling A."/>
        </authorList>
    </citation>
    <scope>NUCLEOTIDE SEQUENCE</scope>
    <source>
        <strain evidence="18">BR232B</strain>
    </source>
</reference>
<dbReference type="CDD" id="cd00807">
    <property type="entry name" value="GlnRS_core"/>
    <property type="match status" value="1"/>
</dbReference>
<evidence type="ECO:0000256" key="3">
    <source>
        <dbReference type="ARBA" id="ARBA00012835"/>
    </source>
</evidence>
<dbReference type="Pfam" id="PF00749">
    <property type="entry name" value="tRNA-synt_1c"/>
    <property type="match status" value="1"/>
</dbReference>
<dbReference type="InterPro" id="IPR020059">
    <property type="entry name" value="Glu/Gln-tRNA-synth_Ib_codon-bd"/>
</dbReference>
<dbReference type="InterPro" id="IPR020056">
    <property type="entry name" value="Rbsml_bL25/Gln-tRNA_synth_N"/>
</dbReference>
<dbReference type="FunFam" id="3.90.800.10:FF:000001">
    <property type="entry name" value="Glutamine--tRNA ligase"/>
    <property type="match status" value="1"/>
</dbReference>
<dbReference type="HAMAP" id="MF_02076">
    <property type="entry name" value="Glu_tRNA_synth_type2"/>
    <property type="match status" value="1"/>
</dbReference>
<dbReference type="Gene3D" id="3.90.800.10">
    <property type="entry name" value="Glutamyl-tRNA Synthetase, Domain 3"/>
    <property type="match status" value="1"/>
</dbReference>
<feature type="domain" description="MACPF-like" evidence="17">
    <location>
        <begin position="198"/>
        <end position="369"/>
    </location>
</feature>
<keyword evidence="9" id="KW-0648">Protein biosynthesis</keyword>
<protein>
    <recommendedName>
        <fullName evidence="13">Probable glutamate--tRNA ligase, cytoplasmic</fullName>
        <ecNumber evidence="3">6.1.1.17</ecNumber>
    </recommendedName>
    <alternativeName>
        <fullName evidence="11">Glutamyl-tRNA synthetase</fullName>
    </alternativeName>
</protein>
<dbReference type="SUPFAM" id="SSF52374">
    <property type="entry name" value="Nucleotidylyl transferase"/>
    <property type="match status" value="1"/>
</dbReference>
<dbReference type="Pfam" id="PF20974">
    <property type="entry name" value="tRNA-synt_1c_C2"/>
    <property type="match status" value="1"/>
</dbReference>
<dbReference type="GO" id="GO:0006424">
    <property type="term" value="P:glutamyl-tRNA aminoacylation"/>
    <property type="evidence" value="ECO:0007669"/>
    <property type="project" value="InterPro"/>
</dbReference>
<dbReference type="FunFam" id="2.40.240.10:FF:000004">
    <property type="entry name" value="Glutamyl-tRNA synthetase, cytoplasmic"/>
    <property type="match status" value="1"/>
</dbReference>
<dbReference type="Gene3D" id="3.40.50.620">
    <property type="entry name" value="HUPs"/>
    <property type="match status" value="1"/>
</dbReference>
<evidence type="ECO:0000256" key="2">
    <source>
        <dbReference type="ARBA" id="ARBA00008927"/>
    </source>
</evidence>
<evidence type="ECO:0000256" key="11">
    <source>
        <dbReference type="ARBA" id="ARBA00030865"/>
    </source>
</evidence>
<comment type="catalytic activity">
    <reaction evidence="12">
        <text>tRNA(Glu) + L-glutamate + ATP = L-glutamyl-tRNA(Glu) + AMP + diphosphate</text>
        <dbReference type="Rhea" id="RHEA:23540"/>
        <dbReference type="Rhea" id="RHEA-COMP:9663"/>
        <dbReference type="Rhea" id="RHEA-COMP:9680"/>
        <dbReference type="ChEBI" id="CHEBI:29985"/>
        <dbReference type="ChEBI" id="CHEBI:30616"/>
        <dbReference type="ChEBI" id="CHEBI:33019"/>
        <dbReference type="ChEBI" id="CHEBI:78442"/>
        <dbReference type="ChEBI" id="CHEBI:78520"/>
        <dbReference type="ChEBI" id="CHEBI:456215"/>
        <dbReference type="EC" id="6.1.1.17"/>
    </reaction>
</comment>
<dbReference type="OrthoDB" id="10250478at2759"/>
<dbReference type="InterPro" id="IPR001412">
    <property type="entry name" value="aa-tRNA-synth_I_CS"/>
</dbReference>
<dbReference type="InterPro" id="IPR020058">
    <property type="entry name" value="Glu/Gln-tRNA-synth_Ib_cat-dom"/>
</dbReference>
<evidence type="ECO:0000256" key="4">
    <source>
        <dbReference type="ARBA" id="ARBA00022490"/>
    </source>
</evidence>
<evidence type="ECO:0000259" key="15">
    <source>
        <dbReference type="Pfam" id="PF03950"/>
    </source>
</evidence>
<dbReference type="GO" id="GO:0005524">
    <property type="term" value="F:ATP binding"/>
    <property type="evidence" value="ECO:0007669"/>
    <property type="project" value="UniProtKB-KW"/>
</dbReference>
<proteinExistence type="inferred from homology"/>
<dbReference type="InterPro" id="IPR011035">
    <property type="entry name" value="Ribosomal_bL25/Gln-tRNA_synth"/>
</dbReference>
<dbReference type="InterPro" id="IPR004526">
    <property type="entry name" value="Glu-tRNA-synth_arc/euk"/>
</dbReference>
<keyword evidence="4" id="KW-0963">Cytoplasm</keyword>
<evidence type="ECO:0000256" key="12">
    <source>
        <dbReference type="ARBA" id="ARBA00048351"/>
    </source>
</evidence>
<keyword evidence="6" id="KW-0436">Ligase</keyword>
<evidence type="ECO:0000256" key="7">
    <source>
        <dbReference type="ARBA" id="ARBA00022741"/>
    </source>
</evidence>
<feature type="domain" description="Glutamyl/glutaminyl-tRNA synthetase class Ib anti-codon binding" evidence="15">
    <location>
        <begin position="890"/>
        <end position="978"/>
    </location>
</feature>
<dbReference type="PROSITE" id="PS00178">
    <property type="entry name" value="AA_TRNA_LIGASE_I"/>
    <property type="match status" value="1"/>
</dbReference>
<gene>
    <name evidence="18" type="ORF">PBRASI_LOCUS8819</name>
</gene>
<comment type="similarity">
    <text evidence="2">Belongs to the class-I aminoacyl-tRNA synthetase family. Glutamate--tRNA ligase type 2 subfamily.</text>
</comment>
<dbReference type="PANTHER" id="PTHR43097">
    <property type="entry name" value="GLUTAMINE-TRNA LIGASE"/>
    <property type="match status" value="1"/>
</dbReference>
<keyword evidence="19" id="KW-1185">Reference proteome</keyword>
<dbReference type="AlphaFoldDB" id="A0A9N9GSH5"/>
<feature type="domain" description="Glutamyl/glutaminyl-tRNA synthetase class Ib catalytic" evidence="14">
    <location>
        <begin position="583"/>
        <end position="887"/>
    </location>
</feature>
<dbReference type="InterPro" id="IPR014729">
    <property type="entry name" value="Rossmann-like_a/b/a_fold"/>
</dbReference>
<evidence type="ECO:0000259" key="16">
    <source>
        <dbReference type="Pfam" id="PF20974"/>
    </source>
</evidence>
<dbReference type="GO" id="GO:0004818">
    <property type="term" value="F:glutamate-tRNA ligase activity"/>
    <property type="evidence" value="ECO:0007669"/>
    <property type="project" value="UniProtKB-EC"/>
</dbReference>
<evidence type="ECO:0000259" key="14">
    <source>
        <dbReference type="Pfam" id="PF00749"/>
    </source>
</evidence>
<evidence type="ECO:0000256" key="9">
    <source>
        <dbReference type="ARBA" id="ARBA00022917"/>
    </source>
</evidence>
<evidence type="ECO:0000256" key="8">
    <source>
        <dbReference type="ARBA" id="ARBA00022840"/>
    </source>
</evidence>
<feature type="domain" description="tRNA synthetases class I (E and Q) anti-codon binding" evidence="16">
    <location>
        <begin position="996"/>
        <end position="1069"/>
    </location>
</feature>
<organism evidence="18 19">
    <name type="scientific">Paraglomus brasilianum</name>
    <dbReference type="NCBI Taxonomy" id="144538"/>
    <lineage>
        <taxon>Eukaryota</taxon>
        <taxon>Fungi</taxon>
        <taxon>Fungi incertae sedis</taxon>
        <taxon>Mucoromycota</taxon>
        <taxon>Glomeromycotina</taxon>
        <taxon>Glomeromycetes</taxon>
        <taxon>Paraglomerales</taxon>
        <taxon>Paraglomeraceae</taxon>
        <taxon>Paraglomus</taxon>
    </lineage>
</organism>
<dbReference type="PRINTS" id="PR00987">
    <property type="entry name" value="TRNASYNTHGLU"/>
</dbReference>
<dbReference type="FunFam" id="3.40.50.620:FF:000070">
    <property type="entry name" value="Bifunctional glutamate/proline--tRNA ligase"/>
    <property type="match status" value="1"/>
</dbReference>
<dbReference type="EMBL" id="CAJVPI010001680">
    <property type="protein sequence ID" value="CAG8623016.1"/>
    <property type="molecule type" value="Genomic_DNA"/>
</dbReference>
<evidence type="ECO:0000256" key="6">
    <source>
        <dbReference type="ARBA" id="ARBA00022598"/>
    </source>
</evidence>
<keyword evidence="10" id="KW-0030">Aminoacyl-tRNA synthetase</keyword>
<keyword evidence="8" id="KW-0067">ATP-binding</keyword>
<keyword evidence="5" id="KW-0597">Phosphoprotein</keyword>
<dbReference type="NCBIfam" id="TIGR00463">
    <property type="entry name" value="gltX_arch"/>
    <property type="match status" value="1"/>
</dbReference>
<dbReference type="EC" id="6.1.1.17" evidence="3"/>
<keyword evidence="7" id="KW-0547">Nucleotide-binding</keyword>
<dbReference type="SUPFAM" id="SSF50715">
    <property type="entry name" value="Ribosomal protein L25-like"/>
    <property type="match status" value="1"/>
</dbReference>
<comment type="caution">
    <text evidence="18">The sequence shown here is derived from an EMBL/GenBank/DDBJ whole genome shotgun (WGS) entry which is preliminary data.</text>
</comment>
<dbReference type="InterPro" id="IPR054586">
    <property type="entry name" value="MACPF_1_fungal"/>
</dbReference>
<dbReference type="InterPro" id="IPR049437">
    <property type="entry name" value="tRNA-synt_1c_C2"/>
</dbReference>
<dbReference type="Pfam" id="PF22693">
    <property type="entry name" value="MACPF_1"/>
    <property type="match status" value="1"/>
</dbReference>
<dbReference type="PANTHER" id="PTHR43097:SF5">
    <property type="entry name" value="GLUTAMATE--TRNA LIGASE"/>
    <property type="match status" value="1"/>
</dbReference>
<dbReference type="GO" id="GO:0005829">
    <property type="term" value="C:cytosol"/>
    <property type="evidence" value="ECO:0007669"/>
    <property type="project" value="TreeGrafter"/>
</dbReference>
<name>A0A9N9GSH5_9GLOM</name>
<dbReference type="Pfam" id="PF03950">
    <property type="entry name" value="tRNA-synt_1c_C"/>
    <property type="match status" value="1"/>
</dbReference>
<dbReference type="Proteomes" id="UP000789739">
    <property type="component" value="Unassembled WGS sequence"/>
</dbReference>
<evidence type="ECO:0000313" key="18">
    <source>
        <dbReference type="EMBL" id="CAG8623016.1"/>
    </source>
</evidence>
<dbReference type="InterPro" id="IPR050132">
    <property type="entry name" value="Gln/Glu-tRNA_Ligase"/>
</dbReference>
<dbReference type="InterPro" id="IPR000924">
    <property type="entry name" value="Glu/Gln-tRNA-synth"/>
</dbReference>
<dbReference type="Gene3D" id="2.40.240.10">
    <property type="entry name" value="Ribosomal Protein L25, Chain P"/>
    <property type="match status" value="1"/>
</dbReference>
<evidence type="ECO:0000256" key="10">
    <source>
        <dbReference type="ARBA" id="ARBA00023146"/>
    </source>
</evidence>
<evidence type="ECO:0000313" key="19">
    <source>
        <dbReference type="Proteomes" id="UP000789739"/>
    </source>
</evidence>
<evidence type="ECO:0000259" key="17">
    <source>
        <dbReference type="Pfam" id="PF22693"/>
    </source>
</evidence>
<comment type="subcellular location">
    <subcellularLocation>
        <location evidence="1">Cytoplasm</location>
    </subcellularLocation>
</comment>
<dbReference type="FunFam" id="1.10.1160.10:FF:000001">
    <property type="entry name" value="Glutamine--tRNA ligase"/>
    <property type="match status" value="1"/>
</dbReference>
<dbReference type="Gene3D" id="1.10.1160.10">
    <property type="entry name" value="Glutamyl-trna Synthetase, Domain 2"/>
    <property type="match status" value="1"/>
</dbReference>
<dbReference type="GO" id="GO:0010494">
    <property type="term" value="C:cytoplasmic stress granule"/>
    <property type="evidence" value="ECO:0007669"/>
    <property type="project" value="UniProtKB-ARBA"/>
</dbReference>
<dbReference type="InterPro" id="IPR020061">
    <property type="entry name" value="Glu_tRNA_lig_a-bdl"/>
</dbReference>
<evidence type="ECO:0000256" key="5">
    <source>
        <dbReference type="ARBA" id="ARBA00022553"/>
    </source>
</evidence>
<evidence type="ECO:0000256" key="13">
    <source>
        <dbReference type="ARBA" id="ARBA00070830"/>
    </source>
</evidence>